<keyword evidence="8" id="KW-0732">Signal</keyword>
<dbReference type="InterPro" id="IPR036852">
    <property type="entry name" value="Peptidase_S8/S53_dom_sf"/>
</dbReference>
<accession>A0A919ITB3</accession>
<keyword evidence="7" id="KW-1133">Transmembrane helix</keyword>
<evidence type="ECO:0000313" key="11">
    <source>
        <dbReference type="Proteomes" id="UP000598174"/>
    </source>
</evidence>
<reference evidence="10" key="1">
    <citation type="submission" date="2021-01" db="EMBL/GenBank/DDBJ databases">
        <title>Whole genome shotgun sequence of Actinoplanes ferrugineus NBRC 15555.</title>
        <authorList>
            <person name="Komaki H."/>
            <person name="Tamura T."/>
        </authorList>
    </citation>
    <scope>NUCLEOTIDE SEQUENCE</scope>
    <source>
        <strain evidence="10">NBRC 15555</strain>
    </source>
</reference>
<proteinExistence type="inferred from homology"/>
<dbReference type="Proteomes" id="UP000598174">
    <property type="component" value="Unassembled WGS sequence"/>
</dbReference>
<keyword evidence="2 5" id="KW-0645">Protease</keyword>
<dbReference type="SUPFAM" id="SSF52743">
    <property type="entry name" value="Subtilisin-like"/>
    <property type="match status" value="1"/>
</dbReference>
<dbReference type="AlphaFoldDB" id="A0A919ITB3"/>
<dbReference type="Pfam" id="PF00082">
    <property type="entry name" value="Peptidase_S8"/>
    <property type="match status" value="1"/>
</dbReference>
<feature type="compositionally biased region" description="Low complexity" evidence="6">
    <location>
        <begin position="321"/>
        <end position="342"/>
    </location>
</feature>
<keyword evidence="4 5" id="KW-0720">Serine protease</keyword>
<evidence type="ECO:0000259" key="9">
    <source>
        <dbReference type="Pfam" id="PF00082"/>
    </source>
</evidence>
<feature type="region of interest" description="Disordered" evidence="6">
    <location>
        <begin position="312"/>
        <end position="342"/>
    </location>
</feature>
<dbReference type="InterPro" id="IPR015500">
    <property type="entry name" value="Peptidase_S8_subtilisin-rel"/>
</dbReference>
<dbReference type="PANTHER" id="PTHR43806">
    <property type="entry name" value="PEPTIDASE S8"/>
    <property type="match status" value="1"/>
</dbReference>
<evidence type="ECO:0000256" key="4">
    <source>
        <dbReference type="ARBA" id="ARBA00022825"/>
    </source>
</evidence>
<evidence type="ECO:0000256" key="2">
    <source>
        <dbReference type="ARBA" id="ARBA00022670"/>
    </source>
</evidence>
<feature type="domain" description="Peptidase S8/S53" evidence="9">
    <location>
        <begin position="51"/>
        <end position="297"/>
    </location>
</feature>
<evidence type="ECO:0000256" key="5">
    <source>
        <dbReference type="PROSITE-ProRule" id="PRU01240"/>
    </source>
</evidence>
<keyword evidence="7" id="KW-0812">Transmembrane</keyword>
<dbReference type="RefSeq" id="WP_203815209.1">
    <property type="nucleotide sequence ID" value="NZ_BAAABP010000014.1"/>
</dbReference>
<comment type="similarity">
    <text evidence="1 5">Belongs to the peptidase S8 family.</text>
</comment>
<feature type="compositionally biased region" description="Basic and acidic residues" evidence="6">
    <location>
        <begin position="85"/>
        <end position="94"/>
    </location>
</feature>
<dbReference type="PANTHER" id="PTHR43806:SF11">
    <property type="entry name" value="CEREVISIN-RELATED"/>
    <property type="match status" value="1"/>
</dbReference>
<name>A0A919ITB3_9ACTN</name>
<feature type="signal peptide" evidence="8">
    <location>
        <begin position="1"/>
        <end position="27"/>
    </location>
</feature>
<dbReference type="Gene3D" id="3.40.50.200">
    <property type="entry name" value="Peptidase S8/S53 domain"/>
    <property type="match status" value="1"/>
</dbReference>
<dbReference type="InterPro" id="IPR050131">
    <property type="entry name" value="Peptidase_S8_subtilisin-like"/>
</dbReference>
<keyword evidence="11" id="KW-1185">Reference proteome</keyword>
<dbReference type="EMBL" id="BOMM01000001">
    <property type="protein sequence ID" value="GIE08620.1"/>
    <property type="molecule type" value="Genomic_DNA"/>
</dbReference>
<evidence type="ECO:0000256" key="8">
    <source>
        <dbReference type="SAM" id="SignalP"/>
    </source>
</evidence>
<evidence type="ECO:0000256" key="6">
    <source>
        <dbReference type="SAM" id="MobiDB-lite"/>
    </source>
</evidence>
<dbReference type="PROSITE" id="PS51892">
    <property type="entry name" value="SUBTILASE"/>
    <property type="match status" value="1"/>
</dbReference>
<evidence type="ECO:0000313" key="10">
    <source>
        <dbReference type="EMBL" id="GIE08620.1"/>
    </source>
</evidence>
<gene>
    <name evidence="10" type="ORF">Afe05nite_04600</name>
</gene>
<comment type="caution">
    <text evidence="10">The sequence shown here is derived from an EMBL/GenBank/DDBJ whole genome shotgun (WGS) entry which is preliminary data.</text>
</comment>
<feature type="active site" description="Charge relay system" evidence="5">
    <location>
        <position position="249"/>
    </location>
</feature>
<evidence type="ECO:0000256" key="3">
    <source>
        <dbReference type="ARBA" id="ARBA00022801"/>
    </source>
</evidence>
<feature type="active site" description="Charge relay system" evidence="5">
    <location>
        <position position="60"/>
    </location>
</feature>
<dbReference type="InterPro" id="IPR000209">
    <property type="entry name" value="Peptidase_S8/S53_dom"/>
</dbReference>
<dbReference type="PRINTS" id="PR00723">
    <property type="entry name" value="SUBTILISIN"/>
</dbReference>
<evidence type="ECO:0000256" key="7">
    <source>
        <dbReference type="SAM" id="Phobius"/>
    </source>
</evidence>
<keyword evidence="7" id="KW-0472">Membrane</keyword>
<dbReference type="GO" id="GO:0004252">
    <property type="term" value="F:serine-type endopeptidase activity"/>
    <property type="evidence" value="ECO:0007669"/>
    <property type="project" value="UniProtKB-UniRule"/>
</dbReference>
<keyword evidence="3 5" id="KW-0378">Hydrolase</keyword>
<protein>
    <submittedName>
        <fullName evidence="10">Type VII secretion-associated serine protease</fullName>
    </submittedName>
</protein>
<dbReference type="GO" id="GO:0006508">
    <property type="term" value="P:proteolysis"/>
    <property type="evidence" value="ECO:0007669"/>
    <property type="project" value="UniProtKB-KW"/>
</dbReference>
<feature type="chain" id="PRO_5038069178" evidence="8">
    <location>
        <begin position="28"/>
        <end position="378"/>
    </location>
</feature>
<feature type="active site" description="Charge relay system" evidence="5">
    <location>
        <position position="94"/>
    </location>
</feature>
<organism evidence="10 11">
    <name type="scientific">Paractinoplanes ferrugineus</name>
    <dbReference type="NCBI Taxonomy" id="113564"/>
    <lineage>
        <taxon>Bacteria</taxon>
        <taxon>Bacillati</taxon>
        <taxon>Actinomycetota</taxon>
        <taxon>Actinomycetes</taxon>
        <taxon>Micromonosporales</taxon>
        <taxon>Micromonosporaceae</taxon>
        <taxon>Paractinoplanes</taxon>
    </lineage>
</organism>
<feature type="region of interest" description="Disordered" evidence="6">
    <location>
        <begin position="75"/>
        <end position="94"/>
    </location>
</feature>
<sequence length="378" mass="37571">MRLKVSVVAAAALLVAAVTGPVSPARADSFRADQWYLKSLDVPRAHAISTGAGVIVGLVDTGAYPHPDVQRNLLSGTDLIPGESGDGRSDKDGHGTEMAALIAAHGRGADDGVLGIAPSAKVLPIKTSNDGNKAPSKEIGDGMRWAVDQKASVINVSAAVGPAFDIEDAAAAAAKADVVVVAGVGNTATSAIIGYPAAIEGVLAVGATDRSGKHAALSVKDSKVQICAPGVDITTAAPPKKYVDVDGTSAATAIVSGAVALVRAKFPSLSAPEVVHQLTATADDIGPPGKDKECGFGRLNLVKALTADVPPLKGTSASAKPGEGSTPPTTTSTAGTAPSAGADPASNNMPLVIGGVLVGLAVAGGLVAALIFRRRRSF</sequence>
<evidence type="ECO:0000256" key="1">
    <source>
        <dbReference type="ARBA" id="ARBA00011073"/>
    </source>
</evidence>
<feature type="transmembrane region" description="Helical" evidence="7">
    <location>
        <begin position="351"/>
        <end position="372"/>
    </location>
</feature>